<feature type="domain" description="Metallo-beta-lactamase" evidence="1">
    <location>
        <begin position="17"/>
        <end position="223"/>
    </location>
</feature>
<reference evidence="2 3" key="1">
    <citation type="submission" date="2018-01" db="EMBL/GenBank/DDBJ databases">
        <title>Bacillus asahii Genome sequencing and assembly.</title>
        <authorList>
            <person name="Jiang H."/>
            <person name="Feng Y."/>
            <person name="Zhao F."/>
            <person name="Lin X."/>
        </authorList>
    </citation>
    <scope>NUCLEOTIDE SEQUENCE [LARGE SCALE GENOMIC DNA]</scope>
    <source>
        <strain evidence="2 3">OM18</strain>
    </source>
</reference>
<evidence type="ECO:0000313" key="2">
    <source>
        <dbReference type="EMBL" id="AZV43543.1"/>
    </source>
</evidence>
<dbReference type="InterPro" id="IPR036866">
    <property type="entry name" value="RibonucZ/Hydroxyglut_hydro"/>
</dbReference>
<evidence type="ECO:0000313" key="3">
    <source>
        <dbReference type="Proteomes" id="UP000283095"/>
    </source>
</evidence>
<dbReference type="SUPFAM" id="SSF56281">
    <property type="entry name" value="Metallo-hydrolase/oxidoreductase"/>
    <property type="match status" value="1"/>
</dbReference>
<dbReference type="SMART" id="SM00849">
    <property type="entry name" value="Lactamase_B"/>
    <property type="match status" value="1"/>
</dbReference>
<dbReference type="OrthoDB" id="9803916at2"/>
<accession>A0A3T0KTE1</accession>
<dbReference type="Pfam" id="PF23023">
    <property type="entry name" value="Anti-Pycsar_Apyc1"/>
    <property type="match status" value="1"/>
</dbReference>
<dbReference type="PANTHER" id="PTHR42663">
    <property type="entry name" value="HYDROLASE C777.06C-RELATED-RELATED"/>
    <property type="match status" value="1"/>
</dbReference>
<protein>
    <recommendedName>
        <fullName evidence="1">Metallo-beta-lactamase domain-containing protein</fullName>
    </recommendedName>
</protein>
<evidence type="ECO:0000259" key="1">
    <source>
        <dbReference type="SMART" id="SM00849"/>
    </source>
</evidence>
<organism evidence="2 3">
    <name type="scientific">Peribacillus asahii</name>
    <dbReference type="NCBI Taxonomy" id="228899"/>
    <lineage>
        <taxon>Bacteria</taxon>
        <taxon>Bacillati</taxon>
        <taxon>Bacillota</taxon>
        <taxon>Bacilli</taxon>
        <taxon>Bacillales</taxon>
        <taxon>Bacillaceae</taxon>
        <taxon>Peribacillus</taxon>
    </lineage>
</organism>
<dbReference type="KEGG" id="pasa:BAOM_2934"/>
<dbReference type="GO" id="GO:0016787">
    <property type="term" value="F:hydrolase activity"/>
    <property type="evidence" value="ECO:0007669"/>
    <property type="project" value="UniProtKB-KW"/>
</dbReference>
<dbReference type="Gene3D" id="3.60.15.10">
    <property type="entry name" value="Ribonuclease Z/Hydroxyacylglutathione hydrolase-like"/>
    <property type="match status" value="1"/>
</dbReference>
<dbReference type="RefSeq" id="WP_127760709.1">
    <property type="nucleotide sequence ID" value="NZ_CP026095.1"/>
</dbReference>
<dbReference type="Proteomes" id="UP000283095">
    <property type="component" value="Chromosome"/>
</dbReference>
<dbReference type="GO" id="GO:0046872">
    <property type="term" value="F:metal ion binding"/>
    <property type="evidence" value="ECO:0007669"/>
    <property type="project" value="UniProtKB-KW"/>
</dbReference>
<dbReference type="AlphaFoldDB" id="A0A3T0KTE1"/>
<gene>
    <name evidence="2" type="ORF">BAOM_2934</name>
</gene>
<dbReference type="InterPro" id="IPR001279">
    <property type="entry name" value="Metallo-B-lactamas"/>
</dbReference>
<dbReference type="EMBL" id="CP026095">
    <property type="protein sequence ID" value="AZV43543.1"/>
    <property type="molecule type" value="Genomic_DNA"/>
</dbReference>
<dbReference type="PANTHER" id="PTHR42663:SF6">
    <property type="entry name" value="HYDROLASE C777.06C-RELATED"/>
    <property type="match status" value="1"/>
</dbReference>
<sequence length="251" mass="28940">MIKIKPLGVNGAFTKYYHNNYVFELGDRNLLVDAGTTLRYSLPEAEYKESDITDIIITHLHSDHVGGLEEFAQRCKWIHNHKPNLWLRGSMKEEFEEVVGKGLFTDGLTLNDYFNVYTCGIGYLNSFKIGNYTVELIQTDNLHAQGMKSFGIKVHDEELHNNVIFTSDIAKHENAQFRNLINPETVALFHDVSIIPNAVHSYLEDVVEFYKDDIDLNKMYGMHYQDDADLDHLKQIYGINFVEKGKVIEFN</sequence>
<name>A0A3T0KTE1_9BACI</name>
<proteinExistence type="predicted"/>